<evidence type="ECO:0000256" key="4">
    <source>
        <dbReference type="ARBA" id="ARBA00022490"/>
    </source>
</evidence>
<feature type="region of interest" description="Disordered" evidence="7">
    <location>
        <begin position="911"/>
        <end position="951"/>
    </location>
</feature>
<comment type="caution">
    <text evidence="9">The sequence shown here is derived from an EMBL/GenBank/DDBJ whole genome shotgun (WGS) entry which is preliminary data.</text>
</comment>
<keyword evidence="6" id="KW-0539">Nucleus</keyword>
<dbReference type="OrthoDB" id="760868at2759"/>
<dbReference type="InterPro" id="IPR001494">
    <property type="entry name" value="Importin-beta_N"/>
</dbReference>
<evidence type="ECO:0000256" key="2">
    <source>
        <dbReference type="ARBA" id="ARBA00004496"/>
    </source>
</evidence>
<reference evidence="9 10" key="1">
    <citation type="journal article" date="2019" name="Sci. Rep.">
        <title>Comparative genomics of chytrid fungi reveal insights into the obligate biotrophic and pathogenic lifestyle of Synchytrium endobioticum.</title>
        <authorList>
            <person name="van de Vossenberg B.T.L.H."/>
            <person name="Warris S."/>
            <person name="Nguyen H.D.T."/>
            <person name="van Gent-Pelzer M.P.E."/>
            <person name="Joly D.L."/>
            <person name="van de Geest H.C."/>
            <person name="Bonants P.J.M."/>
            <person name="Smith D.S."/>
            <person name="Levesque C.A."/>
            <person name="van der Lee T.A.J."/>
        </authorList>
    </citation>
    <scope>NUCLEOTIDE SEQUENCE [LARGE SCALE GENOMIC DNA]</scope>
    <source>
        <strain evidence="9 10">CBS 675.73</strain>
    </source>
</reference>
<dbReference type="Pfam" id="PF08506">
    <property type="entry name" value="Cse1"/>
    <property type="match status" value="1"/>
</dbReference>
<dbReference type="AlphaFoldDB" id="A0A507DSJ2"/>
<dbReference type="PROSITE" id="PS50166">
    <property type="entry name" value="IMPORTIN_B_NT"/>
    <property type="match status" value="1"/>
</dbReference>
<dbReference type="EMBL" id="QEAP01000929">
    <property type="protein sequence ID" value="TPX53840.1"/>
    <property type="molecule type" value="Genomic_DNA"/>
</dbReference>
<feature type="compositionally biased region" description="Acidic residues" evidence="7">
    <location>
        <begin position="913"/>
        <end position="923"/>
    </location>
</feature>
<evidence type="ECO:0000256" key="1">
    <source>
        <dbReference type="ARBA" id="ARBA00004123"/>
    </source>
</evidence>
<name>A0A507DSJ2_9FUNG</name>
<evidence type="ECO:0000256" key="5">
    <source>
        <dbReference type="ARBA" id="ARBA00022927"/>
    </source>
</evidence>
<dbReference type="InterPro" id="IPR013713">
    <property type="entry name" value="XPO2_central"/>
</dbReference>
<sequence length="1038" mass="117175">MASESDMNAMVSTLVSLFAHTVAPDAATRTHAEQGLKQAETHDGVCQAMMRIVMGQEADAGVKKSAAIYFKNRVLKGWRDADSVLAETVLVGPMDRIFIKAHIVNAIIAVQQDLSVFFISALERVLQKDYKNWPEFLPSVIALIDPKNPPATIYGGLNALHALTKSLWHANDPLPQFNDIIAASFGGLHAIAVTLCPESSPEAAAMLRMIVKIYLKSMSRELPPALQQSSSLVPWGTLFVNIIEKDLSFVNEKFPNEEEREKQQWWKVKKWAFRCLHMYLMRYCGRREEKEYAEFAGVFIQHFAPGIATAYLNQVNKCIQGAWTTRHVRQQLSTFLADCVKYKTTWAVMKPHVGPLLTQYVFPQLCFSNEDAQLWEEDGVEYVQRKMGDYSYEERVNPVEAAEYLLHAMVSKRFSQVFQDVMQFIMQVLQSIDIISTQDAIANEAAARKKSGAIRMIIGISDLVMDEKKSPVHNQMEVFFAQHIFPEFKSPFGYMRAQSYEALLMFDGLNFSEEHQKVIFESVLAGIQDSELPVKVWAAQTISLIIEYKAIAEAMKPFVPNLMQTLLALTSEIDMDTLTNGMESLAAFFPHELAPFAVQLCTQMRDSFVSIVRDLSAAGEDDFEKTLSPLETAAGILKAICSLISAVENAPVILVELDTLLAPVIIEVFKNDFSDLVTECLDVIDTLVSCTKTVSALDWQVWAELYGAFNRDVIIFVEDIIGSVDNYIRFGRNHILANPSIGLEMVEMVKKILTPENQEIEDDDRSYGCMIAESLMLNLRGHIDPFIPTFVALALNFLKQEQDLQSIFKVHLLEMIINCLYHSPLATLQYLEQSNATSTFFYIWFKELESFSRVHDKKLSILALTAVLSLPVGTIPSLQGHVGTLLQNLMKLFQEYPGALETRNEYLKQIQRDDDEEDEDENDQSASEEIKEADGDASDDDDDYSKFLSQQKGGDYDYNDFVDMGLEEDPYFETPLDAVDPYIEFARFLKQCPPDHLLMASLNVEQQSFLQTVVATAETNQRKLEEEAIAAAQKQLQQ</sequence>
<dbReference type="PANTHER" id="PTHR10997:SF18">
    <property type="entry name" value="D-IMPORTIN 7_RANBP7"/>
    <property type="match status" value="1"/>
</dbReference>
<dbReference type="PANTHER" id="PTHR10997">
    <property type="entry name" value="IMPORTIN-7, 8, 11"/>
    <property type="match status" value="1"/>
</dbReference>
<evidence type="ECO:0000313" key="10">
    <source>
        <dbReference type="Proteomes" id="UP000320333"/>
    </source>
</evidence>
<feature type="domain" description="Importin N-terminal" evidence="8">
    <location>
        <begin position="32"/>
        <end position="109"/>
    </location>
</feature>
<dbReference type="GO" id="GO:0006606">
    <property type="term" value="P:protein import into nucleus"/>
    <property type="evidence" value="ECO:0007669"/>
    <property type="project" value="TreeGrafter"/>
</dbReference>
<organism evidence="9 10">
    <name type="scientific">Chytriomyces confervae</name>
    <dbReference type="NCBI Taxonomy" id="246404"/>
    <lineage>
        <taxon>Eukaryota</taxon>
        <taxon>Fungi</taxon>
        <taxon>Fungi incertae sedis</taxon>
        <taxon>Chytridiomycota</taxon>
        <taxon>Chytridiomycota incertae sedis</taxon>
        <taxon>Chytridiomycetes</taxon>
        <taxon>Chytridiales</taxon>
        <taxon>Chytriomycetaceae</taxon>
        <taxon>Chytriomyces</taxon>
    </lineage>
</organism>
<dbReference type="GO" id="GO:0005635">
    <property type="term" value="C:nuclear envelope"/>
    <property type="evidence" value="ECO:0007669"/>
    <property type="project" value="TreeGrafter"/>
</dbReference>
<dbReference type="SMART" id="SM00913">
    <property type="entry name" value="IBN_N"/>
    <property type="match status" value="1"/>
</dbReference>
<comment type="subcellular location">
    <subcellularLocation>
        <location evidence="2">Cytoplasm</location>
    </subcellularLocation>
    <subcellularLocation>
        <location evidence="1">Nucleus</location>
    </subcellularLocation>
</comment>
<evidence type="ECO:0000256" key="6">
    <source>
        <dbReference type="ARBA" id="ARBA00023242"/>
    </source>
</evidence>
<dbReference type="InterPro" id="IPR016024">
    <property type="entry name" value="ARM-type_fold"/>
</dbReference>
<evidence type="ECO:0000256" key="7">
    <source>
        <dbReference type="SAM" id="MobiDB-lite"/>
    </source>
</evidence>
<dbReference type="GO" id="GO:0031267">
    <property type="term" value="F:small GTPase binding"/>
    <property type="evidence" value="ECO:0007669"/>
    <property type="project" value="InterPro"/>
</dbReference>
<keyword evidence="10" id="KW-1185">Reference proteome</keyword>
<dbReference type="InterPro" id="IPR011989">
    <property type="entry name" value="ARM-like"/>
</dbReference>
<evidence type="ECO:0000259" key="8">
    <source>
        <dbReference type="PROSITE" id="PS50166"/>
    </source>
</evidence>
<keyword evidence="5" id="KW-0653">Protein transport</keyword>
<evidence type="ECO:0000313" key="9">
    <source>
        <dbReference type="EMBL" id="TPX53840.1"/>
    </source>
</evidence>
<dbReference type="Proteomes" id="UP000320333">
    <property type="component" value="Unassembled WGS sequence"/>
</dbReference>
<keyword evidence="4" id="KW-0963">Cytoplasm</keyword>
<dbReference type="Gene3D" id="1.25.10.10">
    <property type="entry name" value="Leucine-rich Repeat Variant"/>
    <property type="match status" value="1"/>
</dbReference>
<evidence type="ECO:0000256" key="3">
    <source>
        <dbReference type="ARBA" id="ARBA00022448"/>
    </source>
</evidence>
<dbReference type="SUPFAM" id="SSF48371">
    <property type="entry name" value="ARM repeat"/>
    <property type="match status" value="1"/>
</dbReference>
<proteinExistence type="predicted"/>
<keyword evidence="3" id="KW-0813">Transport</keyword>
<protein>
    <recommendedName>
        <fullName evidence="8">Importin N-terminal domain-containing protein</fullName>
    </recommendedName>
</protein>
<dbReference type="GO" id="GO:0005829">
    <property type="term" value="C:cytosol"/>
    <property type="evidence" value="ECO:0007669"/>
    <property type="project" value="TreeGrafter"/>
</dbReference>
<dbReference type="Pfam" id="PF03810">
    <property type="entry name" value="IBN_N"/>
    <property type="match status" value="1"/>
</dbReference>
<gene>
    <name evidence="9" type="ORF">CcCBS67573_g09649</name>
</gene>
<accession>A0A507DSJ2</accession>
<dbReference type="STRING" id="246404.A0A507DSJ2"/>